<dbReference type="PANTHER" id="PTHR30529">
    <property type="entry name" value="CYTOCHROME B561"/>
    <property type="match status" value="1"/>
</dbReference>
<dbReference type="InterPro" id="IPR052168">
    <property type="entry name" value="Cytochrome_b561_oxidase"/>
</dbReference>
<keyword evidence="16" id="KW-1185">Reference proteome</keyword>
<evidence type="ECO:0000256" key="13">
    <source>
        <dbReference type="SAM" id="Phobius"/>
    </source>
</evidence>
<comment type="subcellular location">
    <subcellularLocation>
        <location evidence="2">Cell membrane</location>
        <topology evidence="2">Multi-pass membrane protein</topology>
    </subcellularLocation>
</comment>
<dbReference type="EMBL" id="JBAKIA010000015">
    <property type="protein sequence ID" value="MEJ8476145.1"/>
    <property type="molecule type" value="Genomic_DNA"/>
</dbReference>
<evidence type="ECO:0000256" key="12">
    <source>
        <dbReference type="ARBA" id="ARBA00037975"/>
    </source>
</evidence>
<evidence type="ECO:0000256" key="9">
    <source>
        <dbReference type="ARBA" id="ARBA00022989"/>
    </source>
</evidence>
<feature type="transmembrane region" description="Helical" evidence="13">
    <location>
        <begin position="12"/>
        <end position="33"/>
    </location>
</feature>
<keyword evidence="3" id="KW-0813">Transport</keyword>
<feature type="transmembrane region" description="Helical" evidence="13">
    <location>
        <begin position="153"/>
        <end position="174"/>
    </location>
</feature>
<evidence type="ECO:0000256" key="5">
    <source>
        <dbReference type="ARBA" id="ARBA00022617"/>
    </source>
</evidence>
<dbReference type="Pfam" id="PF01292">
    <property type="entry name" value="Ni_hydr_CYTB"/>
    <property type="match status" value="1"/>
</dbReference>
<dbReference type="Proteomes" id="UP001385499">
    <property type="component" value="Unassembled WGS sequence"/>
</dbReference>
<keyword evidence="4" id="KW-1003">Cell membrane</keyword>
<evidence type="ECO:0000313" key="16">
    <source>
        <dbReference type="Proteomes" id="UP001385499"/>
    </source>
</evidence>
<comment type="cofactor">
    <cofactor evidence="1">
        <name>heme b</name>
        <dbReference type="ChEBI" id="CHEBI:60344"/>
    </cofactor>
</comment>
<evidence type="ECO:0000256" key="7">
    <source>
        <dbReference type="ARBA" id="ARBA00022723"/>
    </source>
</evidence>
<name>A0ABU8TRG6_9HYPH</name>
<dbReference type="InterPro" id="IPR016174">
    <property type="entry name" value="Di-haem_cyt_TM"/>
</dbReference>
<evidence type="ECO:0000256" key="2">
    <source>
        <dbReference type="ARBA" id="ARBA00004651"/>
    </source>
</evidence>
<accession>A0ABU8TRG6</accession>
<organism evidence="15 16">
    <name type="scientific">Roseibium algae</name>
    <dbReference type="NCBI Taxonomy" id="3123038"/>
    <lineage>
        <taxon>Bacteria</taxon>
        <taxon>Pseudomonadati</taxon>
        <taxon>Pseudomonadota</taxon>
        <taxon>Alphaproteobacteria</taxon>
        <taxon>Hyphomicrobiales</taxon>
        <taxon>Stappiaceae</taxon>
        <taxon>Roseibium</taxon>
    </lineage>
</organism>
<reference evidence="15 16" key="1">
    <citation type="submission" date="2024-02" db="EMBL/GenBank/DDBJ databases">
        <title>Roseibium algae sp. nov., isolated from marine alga (Grateloupia sp.), showing potential in myo-inositol conversion.</title>
        <authorList>
            <person name="Wang Y."/>
        </authorList>
    </citation>
    <scope>NUCLEOTIDE SEQUENCE [LARGE SCALE GENOMIC DNA]</scope>
    <source>
        <strain evidence="15 16">H3510</strain>
    </source>
</reference>
<feature type="transmembrane region" description="Helical" evidence="13">
    <location>
        <begin position="53"/>
        <end position="70"/>
    </location>
</feature>
<keyword evidence="11 13" id="KW-0472">Membrane</keyword>
<gene>
    <name evidence="15" type="ORF">V6575_18795</name>
</gene>
<keyword evidence="10" id="KW-0408">Iron</keyword>
<keyword evidence="7" id="KW-0479">Metal-binding</keyword>
<comment type="caution">
    <text evidence="15">The sequence shown here is derived from an EMBL/GenBank/DDBJ whole genome shotgun (WGS) entry which is preliminary data.</text>
</comment>
<evidence type="ECO:0000256" key="11">
    <source>
        <dbReference type="ARBA" id="ARBA00023136"/>
    </source>
</evidence>
<evidence type="ECO:0000256" key="4">
    <source>
        <dbReference type="ARBA" id="ARBA00022475"/>
    </source>
</evidence>
<feature type="transmembrane region" description="Helical" evidence="13">
    <location>
        <begin position="91"/>
        <end position="111"/>
    </location>
</feature>
<evidence type="ECO:0000256" key="1">
    <source>
        <dbReference type="ARBA" id="ARBA00001970"/>
    </source>
</evidence>
<evidence type="ECO:0000256" key="6">
    <source>
        <dbReference type="ARBA" id="ARBA00022692"/>
    </source>
</evidence>
<feature type="domain" description="Cytochrome b561 bacterial/Ni-hydrogenase" evidence="14">
    <location>
        <begin position="9"/>
        <end position="186"/>
    </location>
</feature>
<keyword evidence="9 13" id="KW-1133">Transmembrane helix</keyword>
<evidence type="ECO:0000256" key="10">
    <source>
        <dbReference type="ARBA" id="ARBA00023004"/>
    </source>
</evidence>
<protein>
    <submittedName>
        <fullName evidence="15">Cytochrome b</fullName>
    </submittedName>
</protein>
<dbReference type="SUPFAM" id="SSF81342">
    <property type="entry name" value="Transmembrane di-heme cytochromes"/>
    <property type="match status" value="1"/>
</dbReference>
<dbReference type="PANTHER" id="PTHR30529:SF1">
    <property type="entry name" value="CYTOCHROME B561 HOMOLOG 2"/>
    <property type="match status" value="1"/>
</dbReference>
<dbReference type="RefSeq" id="WP_340276520.1">
    <property type="nucleotide sequence ID" value="NZ_JBAKIA010000015.1"/>
</dbReference>
<sequence length="194" mass="21485">MIRNTSTGYGLIAILFHWTMAALIFGMLALGIYMTDLPPTDMETFKLYQLHKSIGFVVLALASLRIVWRLSNPSPKLPAGMKSIEKLAAHLGHIGLYVLLFALPLSGWLMVSASPWNIPTVLFDVLPMPHLHVPAFLGDKTQAEGILKEVHEYAAWFLMALLLAHICAALKHHFISRDTTLKRMISTGPSRGSV</sequence>
<comment type="similarity">
    <text evidence="12">Belongs to the cytochrome b561 family.</text>
</comment>
<keyword evidence="6 13" id="KW-0812">Transmembrane</keyword>
<evidence type="ECO:0000259" key="14">
    <source>
        <dbReference type="Pfam" id="PF01292"/>
    </source>
</evidence>
<evidence type="ECO:0000256" key="3">
    <source>
        <dbReference type="ARBA" id="ARBA00022448"/>
    </source>
</evidence>
<keyword evidence="5" id="KW-0349">Heme</keyword>
<dbReference type="Gene3D" id="1.20.950.20">
    <property type="entry name" value="Transmembrane di-heme cytochromes, Chain C"/>
    <property type="match status" value="1"/>
</dbReference>
<keyword evidence="8" id="KW-0249">Electron transport</keyword>
<evidence type="ECO:0000313" key="15">
    <source>
        <dbReference type="EMBL" id="MEJ8476145.1"/>
    </source>
</evidence>
<dbReference type="InterPro" id="IPR011577">
    <property type="entry name" value="Cyt_b561_bac/Ni-Hgenase"/>
</dbReference>
<evidence type="ECO:0000256" key="8">
    <source>
        <dbReference type="ARBA" id="ARBA00022982"/>
    </source>
</evidence>
<proteinExistence type="inferred from homology"/>